<gene>
    <name evidence="2" type="ORF">DPX16_21310</name>
</gene>
<evidence type="ECO:0000256" key="1">
    <source>
        <dbReference type="SAM" id="MobiDB-lite"/>
    </source>
</evidence>
<reference evidence="2 3" key="1">
    <citation type="submission" date="2018-10" db="EMBL/GenBank/DDBJ databases">
        <title>Genome assembly for a Yunnan-Guizhou Plateau 3E fish, Anabarilius grahami (Regan), and its evolutionary and genetic applications.</title>
        <authorList>
            <person name="Jiang W."/>
        </authorList>
    </citation>
    <scope>NUCLEOTIDE SEQUENCE [LARGE SCALE GENOMIC DNA]</scope>
    <source>
        <strain evidence="2">AG-KIZ</strain>
        <tissue evidence="2">Muscle</tissue>
    </source>
</reference>
<name>A0A3N0Y046_ANAGA</name>
<dbReference type="AlphaFoldDB" id="A0A3N0Y046"/>
<proteinExistence type="predicted"/>
<evidence type="ECO:0000313" key="3">
    <source>
        <dbReference type="Proteomes" id="UP000281406"/>
    </source>
</evidence>
<dbReference type="Proteomes" id="UP000281406">
    <property type="component" value="Unassembled WGS sequence"/>
</dbReference>
<dbReference type="EMBL" id="RJVU01056427">
    <property type="protein sequence ID" value="ROK54671.1"/>
    <property type="molecule type" value="Genomic_DNA"/>
</dbReference>
<organism evidence="2 3">
    <name type="scientific">Anabarilius grahami</name>
    <name type="common">Kanglang fish</name>
    <name type="synonym">Barilius grahami</name>
    <dbReference type="NCBI Taxonomy" id="495550"/>
    <lineage>
        <taxon>Eukaryota</taxon>
        <taxon>Metazoa</taxon>
        <taxon>Chordata</taxon>
        <taxon>Craniata</taxon>
        <taxon>Vertebrata</taxon>
        <taxon>Euteleostomi</taxon>
        <taxon>Actinopterygii</taxon>
        <taxon>Neopterygii</taxon>
        <taxon>Teleostei</taxon>
        <taxon>Ostariophysi</taxon>
        <taxon>Cypriniformes</taxon>
        <taxon>Xenocyprididae</taxon>
        <taxon>Xenocypridinae</taxon>
        <taxon>Xenocypridinae incertae sedis</taxon>
        <taxon>Anabarilius</taxon>
    </lineage>
</organism>
<accession>A0A3N0Y046</accession>
<evidence type="ECO:0000313" key="2">
    <source>
        <dbReference type="EMBL" id="ROK54671.1"/>
    </source>
</evidence>
<keyword evidence="3" id="KW-1185">Reference proteome</keyword>
<feature type="compositionally biased region" description="Polar residues" evidence="1">
    <location>
        <begin position="51"/>
        <end position="63"/>
    </location>
</feature>
<sequence>MEDSATHRSDAENADEELLCVISKAVDELDLEFPYRTRVQSVGRVVPPTWQPSKSCSPHTTPVLSPKHMQRSLRNIPSFGLWKKSLRVTSLVVHPNKHCRTTARISST</sequence>
<comment type="caution">
    <text evidence="2">The sequence shown here is derived from an EMBL/GenBank/DDBJ whole genome shotgun (WGS) entry which is preliminary data.</text>
</comment>
<protein>
    <submittedName>
        <fullName evidence="2">Uncharacterized protein</fullName>
    </submittedName>
</protein>
<feature type="region of interest" description="Disordered" evidence="1">
    <location>
        <begin position="50"/>
        <end position="69"/>
    </location>
</feature>